<keyword evidence="14" id="KW-1185">Reference proteome</keyword>
<sequence length="877" mass="100576">MASAPLYNAKQVEKKWYDYWMKNDYFHSVPDERTPYTIVIPPPNVTGVLHMGHMLNNTIQDVLIRRARLKGFNACWVPGTDHASIATEAKVVAKLKEEGIDKNSLSREEFLAHAWEWKEKYGGVILEQLKRLGASCDWERTKFTMDEDMSQAVIKSFIDLYDKGLIYRGYRMVNWDPEAKTTLSDEEVNYEERQGNLYYLTYAIVDSEEALTIATTRPETIFGDTAICINPNDERFKYLKGKKAVVPIVEREVPIIFDEYVDMEFGTGCLKVTPAHDENDKILGDKHKLDVIDIFNDNASLNAEGLHYEGKDRFVVRKEIVEELAQKNSLLKTEAYSNKVGTSERTKAVIEPRLSDQWFLKMEDLAQPAIDAVLKNEEVKLFPKKFESTYRHWMENIRDWNISRQLVWGQQIPAYYYGSGKDDFVVAATAKEAASLASKKSGKKIIPQELIQETDVLDTWFSSWLWPMSVFDGIRDPENEEFNYYYPTNDLVTGPDILFFWVARMIIAGYEYTGKRPFENVYLTGLVRDKQRRKMSKSLGNSPDAIKLIDEFSADGVRVGLLLSSAAGNDLMFDEALCQQGKNFSNKIWNAYRLISGWEVDHTTDQPTYAKTGLAWYEAKFQKTLLEIEDHFSKYRISDALMATYRLVWDDFCSWLLEIIKPPYGEKIDSKTKQVAVSMLEKNLTILNPFMPFLTEELWHSISDRKKEEALIVSAWPQMTKTYDTTLLESFDQAVQVITAIRSIRKEKNISYKDSIELHVLNTDKNTASHDEVIRKLGGISAIYHTDSAVDGALSFRVKSTEYFIPVEGTIDVEAEIAKLNEELSYTQGFLQSVNKKLSNERFVNNAPEKVIAVEEKKKADAEAKIEAIEKSLASLT</sequence>
<dbReference type="Gene3D" id="1.10.287.380">
    <property type="entry name" value="Valyl-tRNA synthetase, C-terminal domain"/>
    <property type="match status" value="1"/>
</dbReference>
<evidence type="ECO:0000256" key="5">
    <source>
        <dbReference type="ARBA" id="ARBA00022917"/>
    </source>
</evidence>
<keyword evidence="3 9" id="KW-0547">Nucleotide-binding</keyword>
<feature type="short sequence motif" description="'HIGH' region" evidence="9">
    <location>
        <begin position="43"/>
        <end position="53"/>
    </location>
</feature>
<dbReference type="GO" id="GO:0016874">
    <property type="term" value="F:ligase activity"/>
    <property type="evidence" value="ECO:0007669"/>
    <property type="project" value="UniProtKB-KW"/>
</dbReference>
<proteinExistence type="inferred from homology"/>
<dbReference type="RefSeq" id="WP_343767790.1">
    <property type="nucleotide sequence ID" value="NZ_BAAAFG010000016.1"/>
</dbReference>
<comment type="subunit">
    <text evidence="9">Monomer.</text>
</comment>
<dbReference type="SUPFAM" id="SSF46589">
    <property type="entry name" value="tRNA-binding arm"/>
    <property type="match status" value="1"/>
</dbReference>
<dbReference type="HAMAP" id="MF_02004">
    <property type="entry name" value="Val_tRNA_synth_type1"/>
    <property type="match status" value="1"/>
</dbReference>
<feature type="binding site" evidence="9">
    <location>
        <position position="537"/>
    </location>
    <ligand>
        <name>ATP</name>
        <dbReference type="ChEBI" id="CHEBI:30616"/>
    </ligand>
</feature>
<dbReference type="InterPro" id="IPR037118">
    <property type="entry name" value="Val-tRNA_synth_C_sf"/>
</dbReference>
<dbReference type="InterPro" id="IPR033705">
    <property type="entry name" value="Anticodon_Ia_Val"/>
</dbReference>
<evidence type="ECO:0000259" key="11">
    <source>
        <dbReference type="Pfam" id="PF08264"/>
    </source>
</evidence>
<dbReference type="InterPro" id="IPR001412">
    <property type="entry name" value="aa-tRNA-synth_I_CS"/>
</dbReference>
<dbReference type="PANTHER" id="PTHR11946:SF109">
    <property type="entry name" value="VALINE--TRNA LIGASE"/>
    <property type="match status" value="1"/>
</dbReference>
<dbReference type="SUPFAM" id="SSF47323">
    <property type="entry name" value="Anticodon-binding domain of a subclass of class I aminoacyl-tRNA synthetases"/>
    <property type="match status" value="1"/>
</dbReference>
<dbReference type="InterPro" id="IPR013155">
    <property type="entry name" value="M/V/L/I-tRNA-synth_anticd-bd"/>
</dbReference>
<evidence type="ECO:0000256" key="1">
    <source>
        <dbReference type="ARBA" id="ARBA00022490"/>
    </source>
</evidence>
<dbReference type="InterPro" id="IPR014729">
    <property type="entry name" value="Rossmann-like_a/b/a_fold"/>
</dbReference>
<feature type="domain" description="Methionyl/Valyl/Leucyl/Isoleucyl-tRNA synthetase anticodon-binding" evidence="11">
    <location>
        <begin position="616"/>
        <end position="757"/>
    </location>
</feature>
<dbReference type="SUPFAM" id="SSF52374">
    <property type="entry name" value="Nucleotidylyl transferase"/>
    <property type="match status" value="1"/>
</dbReference>
<dbReference type="InterPro" id="IPR009080">
    <property type="entry name" value="tRNAsynth_Ia_anticodon-bd"/>
</dbReference>
<evidence type="ECO:0000256" key="7">
    <source>
        <dbReference type="ARBA" id="ARBA00023146"/>
    </source>
</evidence>
<dbReference type="InterPro" id="IPR002300">
    <property type="entry name" value="aa-tRNA-synth_Ia"/>
</dbReference>
<accession>A0ABN1MJA9</accession>
<comment type="similarity">
    <text evidence="9">Belongs to the class-I aminoacyl-tRNA synthetase family. ValS type 1 subfamily.</text>
</comment>
<evidence type="ECO:0000256" key="4">
    <source>
        <dbReference type="ARBA" id="ARBA00022840"/>
    </source>
</evidence>
<evidence type="ECO:0000256" key="3">
    <source>
        <dbReference type="ARBA" id="ARBA00022741"/>
    </source>
</evidence>
<feature type="domain" description="Valyl-tRNA synthetase tRNA-binding arm" evidence="12">
    <location>
        <begin position="812"/>
        <end position="876"/>
    </location>
</feature>
<gene>
    <name evidence="9" type="primary">valS</name>
    <name evidence="13" type="ORF">GCM10009117_23110</name>
</gene>
<dbReference type="PROSITE" id="PS00178">
    <property type="entry name" value="AA_TRNA_LIGASE_I"/>
    <property type="match status" value="1"/>
</dbReference>
<evidence type="ECO:0000256" key="9">
    <source>
        <dbReference type="HAMAP-Rule" id="MF_02004"/>
    </source>
</evidence>
<dbReference type="NCBIfam" id="TIGR00422">
    <property type="entry name" value="valS"/>
    <property type="match status" value="1"/>
</dbReference>
<keyword evidence="7 9" id="KW-0030">Aminoacyl-tRNA synthetase</keyword>
<dbReference type="InterPro" id="IPR010978">
    <property type="entry name" value="tRNA-bd_arm"/>
</dbReference>
<dbReference type="Pfam" id="PF00133">
    <property type="entry name" value="tRNA-synt_1"/>
    <property type="match status" value="1"/>
</dbReference>
<dbReference type="CDD" id="cd00817">
    <property type="entry name" value="ValRS_core"/>
    <property type="match status" value="1"/>
</dbReference>
<evidence type="ECO:0000313" key="14">
    <source>
        <dbReference type="Proteomes" id="UP001500507"/>
    </source>
</evidence>
<dbReference type="InterPro" id="IPR002303">
    <property type="entry name" value="Valyl-tRNA_ligase"/>
</dbReference>
<dbReference type="Proteomes" id="UP001500507">
    <property type="component" value="Unassembled WGS sequence"/>
</dbReference>
<comment type="domain">
    <text evidence="9">ValRS has two distinct active sites: one for aminoacylation and one for editing. The misactivated threonine is translocated from the active site to the editing site.</text>
</comment>
<keyword evidence="1 9" id="KW-0963">Cytoplasm</keyword>
<dbReference type="InterPro" id="IPR019499">
    <property type="entry name" value="Val-tRNA_synth_tRNA-bd"/>
</dbReference>
<comment type="catalytic activity">
    <reaction evidence="8 9">
        <text>tRNA(Val) + L-valine + ATP = L-valyl-tRNA(Val) + AMP + diphosphate</text>
        <dbReference type="Rhea" id="RHEA:10704"/>
        <dbReference type="Rhea" id="RHEA-COMP:9672"/>
        <dbReference type="Rhea" id="RHEA-COMP:9708"/>
        <dbReference type="ChEBI" id="CHEBI:30616"/>
        <dbReference type="ChEBI" id="CHEBI:33019"/>
        <dbReference type="ChEBI" id="CHEBI:57762"/>
        <dbReference type="ChEBI" id="CHEBI:78442"/>
        <dbReference type="ChEBI" id="CHEBI:78537"/>
        <dbReference type="ChEBI" id="CHEBI:456215"/>
        <dbReference type="EC" id="6.1.1.9"/>
    </reaction>
</comment>
<comment type="caution">
    <text evidence="13">The sequence shown here is derived from an EMBL/GenBank/DDBJ whole genome shotgun (WGS) entry which is preliminary data.</text>
</comment>
<dbReference type="SUPFAM" id="SSF50677">
    <property type="entry name" value="ValRS/IleRS/LeuRS editing domain"/>
    <property type="match status" value="1"/>
</dbReference>
<dbReference type="Pfam" id="PF10458">
    <property type="entry name" value="Val_tRNA-synt_C"/>
    <property type="match status" value="1"/>
</dbReference>
<comment type="subcellular location">
    <subcellularLocation>
        <location evidence="9">Cytoplasm</location>
    </subcellularLocation>
</comment>
<keyword evidence="6 9" id="KW-0175">Coiled coil</keyword>
<evidence type="ECO:0000259" key="10">
    <source>
        <dbReference type="Pfam" id="PF00133"/>
    </source>
</evidence>
<dbReference type="CDD" id="cd07962">
    <property type="entry name" value="Anticodon_Ia_Val"/>
    <property type="match status" value="1"/>
</dbReference>
<dbReference type="InterPro" id="IPR009008">
    <property type="entry name" value="Val/Leu/Ile-tRNA-synth_edit"/>
</dbReference>
<feature type="domain" description="Aminoacyl-tRNA synthetase class Ia" evidence="10">
    <location>
        <begin position="15"/>
        <end position="572"/>
    </location>
</feature>
<keyword evidence="5 9" id="KW-0648">Protein biosynthesis</keyword>
<dbReference type="PANTHER" id="PTHR11946">
    <property type="entry name" value="VALYL-TRNA SYNTHETASES"/>
    <property type="match status" value="1"/>
</dbReference>
<dbReference type="Gene3D" id="1.10.730.10">
    <property type="entry name" value="Isoleucyl-tRNA Synthetase, Domain 1"/>
    <property type="match status" value="1"/>
</dbReference>
<dbReference type="NCBIfam" id="NF004349">
    <property type="entry name" value="PRK05729.1"/>
    <property type="match status" value="1"/>
</dbReference>
<name>A0ABN1MJA9_9FLAO</name>
<reference evidence="13 14" key="1">
    <citation type="journal article" date="2019" name="Int. J. Syst. Evol. Microbiol.">
        <title>The Global Catalogue of Microorganisms (GCM) 10K type strain sequencing project: providing services to taxonomists for standard genome sequencing and annotation.</title>
        <authorList>
            <consortium name="The Broad Institute Genomics Platform"/>
            <consortium name="The Broad Institute Genome Sequencing Center for Infectious Disease"/>
            <person name="Wu L."/>
            <person name="Ma J."/>
        </authorList>
    </citation>
    <scope>NUCLEOTIDE SEQUENCE [LARGE SCALE GENOMIC DNA]</scope>
    <source>
        <strain evidence="13 14">JCM 16082</strain>
    </source>
</reference>
<evidence type="ECO:0000259" key="12">
    <source>
        <dbReference type="Pfam" id="PF10458"/>
    </source>
</evidence>
<evidence type="ECO:0000313" key="13">
    <source>
        <dbReference type="EMBL" id="GAA0873164.1"/>
    </source>
</evidence>
<dbReference type="EC" id="6.1.1.9" evidence="9"/>
<evidence type="ECO:0000256" key="6">
    <source>
        <dbReference type="ARBA" id="ARBA00023054"/>
    </source>
</evidence>
<organism evidence="13 14">
    <name type="scientific">Gangjinia marincola</name>
    <dbReference type="NCBI Taxonomy" id="578463"/>
    <lineage>
        <taxon>Bacteria</taxon>
        <taxon>Pseudomonadati</taxon>
        <taxon>Bacteroidota</taxon>
        <taxon>Flavobacteriia</taxon>
        <taxon>Flavobacteriales</taxon>
        <taxon>Flavobacteriaceae</taxon>
        <taxon>Gangjinia</taxon>
    </lineage>
</organism>
<comment type="domain">
    <text evidence="9">The C-terminal coiled-coil domain is crucial for aminoacylation activity.</text>
</comment>
<dbReference type="Gene3D" id="3.40.50.620">
    <property type="entry name" value="HUPs"/>
    <property type="match status" value="2"/>
</dbReference>
<keyword evidence="2 9" id="KW-0436">Ligase</keyword>
<evidence type="ECO:0000256" key="2">
    <source>
        <dbReference type="ARBA" id="ARBA00022598"/>
    </source>
</evidence>
<comment type="function">
    <text evidence="9">Catalyzes the attachment of valine to tRNA(Val). As ValRS can inadvertently accommodate and process structurally similar amino acids such as threonine, to avoid such errors, it has a 'posttransfer' editing activity that hydrolyzes mischarged Thr-tRNA(Val) in a tRNA-dependent manner.</text>
</comment>
<dbReference type="PRINTS" id="PR00986">
    <property type="entry name" value="TRNASYNTHVAL"/>
</dbReference>
<evidence type="ECO:0000256" key="8">
    <source>
        <dbReference type="ARBA" id="ARBA00047552"/>
    </source>
</evidence>
<keyword evidence="4 9" id="KW-0067">ATP-binding</keyword>
<protein>
    <recommendedName>
        <fullName evidence="9">Valine--tRNA ligase</fullName>
        <ecNumber evidence="9">6.1.1.9</ecNumber>
    </recommendedName>
    <alternativeName>
        <fullName evidence="9">Valyl-tRNA synthetase</fullName>
        <shortName evidence="9">ValRS</shortName>
    </alternativeName>
</protein>
<feature type="short sequence motif" description="'KMSKS' region" evidence="9">
    <location>
        <begin position="534"/>
        <end position="538"/>
    </location>
</feature>
<dbReference type="Gene3D" id="3.90.740.10">
    <property type="entry name" value="Valyl/Leucyl/Isoleucyl-tRNA synthetase, editing domain"/>
    <property type="match status" value="1"/>
</dbReference>
<dbReference type="EMBL" id="BAAAFG010000016">
    <property type="protein sequence ID" value="GAA0873164.1"/>
    <property type="molecule type" value="Genomic_DNA"/>
</dbReference>
<dbReference type="Pfam" id="PF08264">
    <property type="entry name" value="Anticodon_1"/>
    <property type="match status" value="1"/>
</dbReference>